<reference evidence="5 6" key="1">
    <citation type="submission" date="2019-08" db="EMBL/GenBank/DDBJ databases">
        <authorList>
            <person name="Luo N."/>
        </authorList>
    </citation>
    <scope>NUCLEOTIDE SEQUENCE [LARGE SCALE GENOMIC DNA]</scope>
    <source>
        <strain evidence="5 6">NCIMB 9442</strain>
    </source>
</reference>
<dbReference type="PANTHER" id="PTHR43537">
    <property type="entry name" value="TRANSCRIPTIONAL REGULATOR, GNTR FAMILY"/>
    <property type="match status" value="1"/>
</dbReference>
<dbReference type="Pfam" id="PF07729">
    <property type="entry name" value="FCD"/>
    <property type="match status" value="1"/>
</dbReference>
<dbReference type="InterPro" id="IPR008920">
    <property type="entry name" value="TF_FadR/GntR_C"/>
</dbReference>
<dbReference type="InterPro" id="IPR036390">
    <property type="entry name" value="WH_DNA-bd_sf"/>
</dbReference>
<name>A0ABS0J8E2_9BACT</name>
<dbReference type="Gene3D" id="1.10.10.10">
    <property type="entry name" value="Winged helix-like DNA-binding domain superfamily/Winged helix DNA-binding domain"/>
    <property type="match status" value="1"/>
</dbReference>
<dbReference type="CDD" id="cd07377">
    <property type="entry name" value="WHTH_GntR"/>
    <property type="match status" value="1"/>
</dbReference>
<dbReference type="InterPro" id="IPR000524">
    <property type="entry name" value="Tscrpt_reg_HTH_GntR"/>
</dbReference>
<protein>
    <submittedName>
        <fullName evidence="5">GntR family transcriptional regulator</fullName>
    </submittedName>
</protein>
<dbReference type="InterPro" id="IPR036388">
    <property type="entry name" value="WH-like_DNA-bd_sf"/>
</dbReference>
<dbReference type="RefSeq" id="WP_196610576.1">
    <property type="nucleotide sequence ID" value="NZ_VRYY01000701.1"/>
</dbReference>
<dbReference type="SUPFAM" id="SSF46785">
    <property type="entry name" value="Winged helix' DNA-binding domain"/>
    <property type="match status" value="1"/>
</dbReference>
<evidence type="ECO:0000313" key="6">
    <source>
        <dbReference type="Proteomes" id="UP001194469"/>
    </source>
</evidence>
<keyword evidence="1" id="KW-0805">Transcription regulation</keyword>
<dbReference type="Gene3D" id="1.20.120.530">
    <property type="entry name" value="GntR ligand-binding domain-like"/>
    <property type="match status" value="1"/>
</dbReference>
<dbReference type="SMART" id="SM00895">
    <property type="entry name" value="FCD"/>
    <property type="match status" value="1"/>
</dbReference>
<proteinExistence type="predicted"/>
<gene>
    <name evidence="5" type="ORF">FVW20_17405</name>
</gene>
<comment type="caution">
    <text evidence="5">The sequence shown here is derived from an EMBL/GenBank/DDBJ whole genome shotgun (WGS) entry which is preliminary data.</text>
</comment>
<organism evidence="5 6">
    <name type="scientific">Nitratidesulfovibrio oxamicus</name>
    <dbReference type="NCBI Taxonomy" id="32016"/>
    <lineage>
        <taxon>Bacteria</taxon>
        <taxon>Pseudomonadati</taxon>
        <taxon>Thermodesulfobacteriota</taxon>
        <taxon>Desulfovibrionia</taxon>
        <taxon>Desulfovibrionales</taxon>
        <taxon>Desulfovibrionaceae</taxon>
        <taxon>Nitratidesulfovibrio</taxon>
    </lineage>
</organism>
<feature type="domain" description="HTH gntR-type" evidence="4">
    <location>
        <begin position="9"/>
        <end position="76"/>
    </location>
</feature>
<sequence length="209" mass="23026">MNSQMLNRKSLKEQVRDILFDRIISGELAPGDRVKIVPIAESLQVSQAPVREAIQCLVTSGYLEQHPNVGVKVKAFTKQDVREICHVRKLLEADSLGSVTPEDGRRLADVLDGHLKGIIEAVEAQSFTAYALHDTRFHRCLVEASGNAKMLAMWDSLLIPRLVVMTIRELGVTMDSLIPLHVPIVARLREGDVGGAVAALLAHYTFLKG</sequence>
<dbReference type="PANTHER" id="PTHR43537:SF24">
    <property type="entry name" value="GLUCONATE OPERON TRANSCRIPTIONAL REPRESSOR"/>
    <property type="match status" value="1"/>
</dbReference>
<evidence type="ECO:0000256" key="3">
    <source>
        <dbReference type="ARBA" id="ARBA00023163"/>
    </source>
</evidence>
<dbReference type="SUPFAM" id="SSF48008">
    <property type="entry name" value="GntR ligand-binding domain-like"/>
    <property type="match status" value="1"/>
</dbReference>
<keyword evidence="2" id="KW-0238">DNA-binding</keyword>
<evidence type="ECO:0000259" key="4">
    <source>
        <dbReference type="PROSITE" id="PS50949"/>
    </source>
</evidence>
<keyword evidence="6" id="KW-1185">Reference proteome</keyword>
<evidence type="ECO:0000256" key="2">
    <source>
        <dbReference type="ARBA" id="ARBA00023125"/>
    </source>
</evidence>
<evidence type="ECO:0000256" key="1">
    <source>
        <dbReference type="ARBA" id="ARBA00023015"/>
    </source>
</evidence>
<dbReference type="EMBL" id="VRYY01000701">
    <property type="protein sequence ID" value="MBG3878730.1"/>
    <property type="molecule type" value="Genomic_DNA"/>
</dbReference>
<accession>A0ABS0J8E2</accession>
<dbReference type="PROSITE" id="PS50949">
    <property type="entry name" value="HTH_GNTR"/>
    <property type="match status" value="1"/>
</dbReference>
<dbReference type="InterPro" id="IPR011711">
    <property type="entry name" value="GntR_C"/>
</dbReference>
<dbReference type="Pfam" id="PF00392">
    <property type="entry name" value="GntR"/>
    <property type="match status" value="1"/>
</dbReference>
<dbReference type="SMART" id="SM00345">
    <property type="entry name" value="HTH_GNTR"/>
    <property type="match status" value="1"/>
</dbReference>
<dbReference type="Proteomes" id="UP001194469">
    <property type="component" value="Unassembled WGS sequence"/>
</dbReference>
<keyword evidence="3" id="KW-0804">Transcription</keyword>
<evidence type="ECO:0000313" key="5">
    <source>
        <dbReference type="EMBL" id="MBG3878730.1"/>
    </source>
</evidence>